<dbReference type="GO" id="GO:0070197">
    <property type="term" value="P:meiotic attachment of telomere to nuclear envelope"/>
    <property type="evidence" value="ECO:0007669"/>
    <property type="project" value="TreeGrafter"/>
</dbReference>
<dbReference type="InterPro" id="IPR028065">
    <property type="entry name" value="TERB2"/>
</dbReference>
<evidence type="ECO:0000313" key="1">
    <source>
        <dbReference type="EMBL" id="NXG58884.1"/>
    </source>
</evidence>
<reference evidence="1 2" key="1">
    <citation type="submission" date="2019-09" db="EMBL/GenBank/DDBJ databases">
        <title>Bird 10,000 Genomes (B10K) Project - Family phase.</title>
        <authorList>
            <person name="Zhang G."/>
        </authorList>
    </citation>
    <scope>NUCLEOTIDE SEQUENCE [LARGE SCALE GENOMIC DNA]</scope>
    <source>
        <strain evidence="1">B10K-DU-001-23</strain>
        <tissue evidence="1">Muscle</tissue>
    </source>
</reference>
<dbReference type="GO" id="GO:0005637">
    <property type="term" value="C:nuclear inner membrane"/>
    <property type="evidence" value="ECO:0007669"/>
    <property type="project" value="TreeGrafter"/>
</dbReference>
<dbReference type="Proteomes" id="UP000518305">
    <property type="component" value="Unassembled WGS sequence"/>
</dbReference>
<sequence length="175" mass="19338">IHQSLDYLEGRATVFHSCYVSAWASSGARAKPSVVLGHFVLPPACLQEGVWGENIRTRLTGIFLPLAAGFGHTPRISRDPQCIGNNSDFFPPPQCSSEEETVSRAPSQGEFLYRALQEYPVNNMVTAGYASARHMKKYTGELRDFTPGTSGYAAYWVRAGIGIYSDTKTKMKRKL</sequence>
<dbReference type="OrthoDB" id="5278943at2759"/>
<feature type="non-terminal residue" evidence="1">
    <location>
        <position position="175"/>
    </location>
</feature>
<evidence type="ECO:0000313" key="2">
    <source>
        <dbReference type="Proteomes" id="UP000518305"/>
    </source>
</evidence>
<dbReference type="EMBL" id="VWZJ01005153">
    <property type="protein sequence ID" value="NXG58884.1"/>
    <property type="molecule type" value="Genomic_DNA"/>
</dbReference>
<organism evidence="1 2">
    <name type="scientific">Hemiprocne comata</name>
    <dbReference type="NCBI Taxonomy" id="243314"/>
    <lineage>
        <taxon>Eukaryota</taxon>
        <taxon>Metazoa</taxon>
        <taxon>Chordata</taxon>
        <taxon>Craniata</taxon>
        <taxon>Vertebrata</taxon>
        <taxon>Euteleostomi</taxon>
        <taxon>Archelosauria</taxon>
        <taxon>Archosauria</taxon>
        <taxon>Dinosauria</taxon>
        <taxon>Saurischia</taxon>
        <taxon>Theropoda</taxon>
        <taxon>Coelurosauria</taxon>
        <taxon>Aves</taxon>
        <taxon>Neognathae</taxon>
        <taxon>Neoaves</taxon>
        <taxon>Strisores</taxon>
        <taxon>Apodiformes</taxon>
        <taxon>Apodidae</taxon>
        <taxon>Hemiprocninae</taxon>
        <taxon>Hemiprocne</taxon>
    </lineage>
</organism>
<feature type="non-terminal residue" evidence="1">
    <location>
        <position position="1"/>
    </location>
</feature>
<accession>A0A7K9D2G0</accession>
<dbReference type="PANTHER" id="PTHR35345:SF1">
    <property type="entry name" value="TELOMERE REPEATS-BINDING BOUQUET FORMATION PROTEIN 2"/>
    <property type="match status" value="1"/>
</dbReference>
<keyword evidence="2" id="KW-1185">Reference proteome</keyword>
<dbReference type="AlphaFoldDB" id="A0A7K9D2G0"/>
<name>A0A7K9D2G0_9AVES</name>
<comment type="caution">
    <text evidence="1">The sequence shown here is derived from an EMBL/GenBank/DDBJ whole genome shotgun (WGS) entry which is preliminary data.</text>
</comment>
<protein>
    <submittedName>
        <fullName evidence="1">TERB2 protein</fullName>
    </submittedName>
</protein>
<proteinExistence type="predicted"/>
<dbReference type="GO" id="GO:0007129">
    <property type="term" value="P:homologous chromosome pairing at meiosis"/>
    <property type="evidence" value="ECO:0007669"/>
    <property type="project" value="TreeGrafter"/>
</dbReference>
<dbReference type="PANTHER" id="PTHR35345">
    <property type="entry name" value="TELOMERE REPEATS-BINDING BOUQUET FORMATION PROTEIN 2"/>
    <property type="match status" value="1"/>
</dbReference>
<dbReference type="Pfam" id="PF15101">
    <property type="entry name" value="TERB2"/>
    <property type="match status" value="2"/>
</dbReference>
<gene>
    <name evidence="1" type="primary">Terb2</name>
    <name evidence="1" type="ORF">HEMCOM_R00876</name>
</gene>